<feature type="non-terminal residue" evidence="2">
    <location>
        <position position="1"/>
    </location>
</feature>
<comment type="caution">
    <text evidence="2">The sequence shown here is derived from an EMBL/GenBank/DDBJ whole genome shotgun (WGS) entry which is preliminary data.</text>
</comment>
<feature type="non-terminal residue" evidence="2">
    <location>
        <position position="38"/>
    </location>
</feature>
<evidence type="ECO:0000313" key="3">
    <source>
        <dbReference type="Proteomes" id="UP000028834"/>
    </source>
</evidence>
<gene>
    <name evidence="2" type="ORF">TGRUB_244850C</name>
</gene>
<dbReference type="EC" id="4.1.2.10" evidence="2"/>
<sequence length="38" mass="4255">VQKHHDALARIYPPSEHEEGEENEGDASDDALNRQAPE</sequence>
<organism evidence="2 3">
    <name type="scientific">Toxoplasma gondii RUB</name>
    <dbReference type="NCBI Taxonomy" id="935652"/>
    <lineage>
        <taxon>Eukaryota</taxon>
        <taxon>Sar</taxon>
        <taxon>Alveolata</taxon>
        <taxon>Apicomplexa</taxon>
        <taxon>Conoidasida</taxon>
        <taxon>Coccidia</taxon>
        <taxon>Eucoccidiorida</taxon>
        <taxon>Eimeriorina</taxon>
        <taxon>Sarcocystidae</taxon>
        <taxon>Toxoplasma</taxon>
    </lineage>
</organism>
<protein>
    <submittedName>
        <fullName evidence="2">GMC oxidoreductase</fullName>
        <ecNumber evidence="2">4.1.2.10</ecNumber>
    </submittedName>
</protein>
<name>A0A086LUR4_TOXGO</name>
<evidence type="ECO:0000313" key="2">
    <source>
        <dbReference type="EMBL" id="KFG60382.1"/>
    </source>
</evidence>
<dbReference type="GO" id="GO:0046593">
    <property type="term" value="F:mandelonitrile lyase activity"/>
    <property type="evidence" value="ECO:0007669"/>
    <property type="project" value="UniProtKB-EC"/>
</dbReference>
<accession>A0A086LUR4</accession>
<evidence type="ECO:0000256" key="1">
    <source>
        <dbReference type="SAM" id="MobiDB-lite"/>
    </source>
</evidence>
<reference evidence="2 3" key="1">
    <citation type="submission" date="2014-05" db="EMBL/GenBank/DDBJ databases">
        <authorList>
            <person name="Sibley D."/>
            <person name="Venepally P."/>
            <person name="Karamycheva S."/>
            <person name="Hadjithomas M."/>
            <person name="Khan A."/>
            <person name="Brunk B."/>
            <person name="Roos D."/>
            <person name="Caler E."/>
            <person name="Lorenzi H."/>
        </authorList>
    </citation>
    <scope>NUCLEOTIDE SEQUENCE [LARGE SCALE GENOMIC DNA]</scope>
    <source>
        <strain evidence="2 3">RUB</strain>
    </source>
</reference>
<dbReference type="VEuPathDB" id="ToxoDB:TGRUB_244850C"/>
<keyword evidence="2" id="KW-0456">Lyase</keyword>
<dbReference type="Proteomes" id="UP000028834">
    <property type="component" value="Unassembled WGS sequence"/>
</dbReference>
<dbReference type="EMBL" id="AFYV02001931">
    <property type="protein sequence ID" value="KFG60382.1"/>
    <property type="molecule type" value="Genomic_DNA"/>
</dbReference>
<dbReference type="AlphaFoldDB" id="A0A086LUR4"/>
<feature type="region of interest" description="Disordered" evidence="1">
    <location>
        <begin position="1"/>
        <end position="38"/>
    </location>
</feature>
<proteinExistence type="predicted"/>
<feature type="compositionally biased region" description="Acidic residues" evidence="1">
    <location>
        <begin position="18"/>
        <end position="29"/>
    </location>
</feature>